<evidence type="ECO:0000313" key="2">
    <source>
        <dbReference type="EMBL" id="CCO19676.1"/>
    </source>
</evidence>
<dbReference type="GO" id="GO:0006364">
    <property type="term" value="P:rRNA processing"/>
    <property type="evidence" value="ECO:0007669"/>
    <property type="project" value="UniProtKB-KW"/>
</dbReference>
<dbReference type="KEGG" id="bpg:Bathy14g01935"/>
<dbReference type="InterPro" id="IPR009000">
    <property type="entry name" value="Transl_B-barrel_sf"/>
</dbReference>
<dbReference type="GO" id="GO:0003723">
    <property type="term" value="F:RNA binding"/>
    <property type="evidence" value="ECO:0007669"/>
    <property type="project" value="UniProtKB-KW"/>
</dbReference>
<sequence>MHGLLFSAKFNLKRAFEIPYFNGTIFLENKSKVGKVEEIFGPIDNSVSLLICICT</sequence>
<keyword evidence="1" id="KW-0694">RNA-binding</keyword>
<dbReference type="Proteomes" id="UP000198341">
    <property type="component" value="Chromosome 14"/>
</dbReference>
<keyword evidence="1" id="KW-0687">Ribonucleoprotein</keyword>
<dbReference type="Gene3D" id="2.40.10.230">
    <property type="entry name" value="Probable tRNA pseudouridine synthase domain"/>
    <property type="match status" value="1"/>
</dbReference>
<dbReference type="InterPro" id="IPR038664">
    <property type="entry name" value="Gar1/Naf1_Cbf5-bd_sf"/>
</dbReference>
<dbReference type="InterPro" id="IPR007504">
    <property type="entry name" value="H/ACA_rnp_Gar1/Naf1"/>
</dbReference>
<comment type="similarity">
    <text evidence="1">Belongs to the GAR1 family.</text>
</comment>
<reference evidence="2 3" key="1">
    <citation type="submission" date="2011-10" db="EMBL/GenBank/DDBJ databases">
        <authorList>
            <person name="Genoscope - CEA"/>
        </authorList>
    </citation>
    <scope>NUCLEOTIDE SEQUENCE [LARGE SCALE GENOMIC DNA]</scope>
    <source>
        <strain evidence="2 3">RCC 1105</strain>
    </source>
</reference>
<dbReference type="AlphaFoldDB" id="K8ENP5"/>
<dbReference type="RefSeq" id="XP_007509219.1">
    <property type="nucleotide sequence ID" value="XM_007509157.1"/>
</dbReference>
<proteinExistence type="inferred from homology"/>
<gene>
    <name evidence="2" type="ordered locus">Bathy14g01935</name>
</gene>
<comment type="subcellular location">
    <subcellularLocation>
        <location evidence="1">Nucleus</location>
        <location evidence="1">Nucleolus</location>
    </subcellularLocation>
</comment>
<accession>K8ENP5</accession>
<dbReference type="GeneID" id="19011978"/>
<keyword evidence="1" id="KW-0698">rRNA processing</keyword>
<name>K8ENP5_9CHLO</name>
<organism evidence="2 3">
    <name type="scientific">Bathycoccus prasinos</name>
    <dbReference type="NCBI Taxonomy" id="41875"/>
    <lineage>
        <taxon>Eukaryota</taxon>
        <taxon>Viridiplantae</taxon>
        <taxon>Chlorophyta</taxon>
        <taxon>Mamiellophyceae</taxon>
        <taxon>Mamiellales</taxon>
        <taxon>Bathycoccaceae</taxon>
        <taxon>Bathycoccus</taxon>
    </lineage>
</organism>
<dbReference type="GO" id="GO:0005730">
    <property type="term" value="C:nucleolus"/>
    <property type="evidence" value="ECO:0007669"/>
    <property type="project" value="UniProtKB-SubCell"/>
</dbReference>
<evidence type="ECO:0000313" key="3">
    <source>
        <dbReference type="Proteomes" id="UP000198341"/>
    </source>
</evidence>
<dbReference type="GO" id="GO:1990904">
    <property type="term" value="C:ribonucleoprotein complex"/>
    <property type="evidence" value="ECO:0007669"/>
    <property type="project" value="UniProtKB-KW"/>
</dbReference>
<dbReference type="OrthoDB" id="2187159at2759"/>
<comment type="function">
    <text evidence="1">Required for ribosome biogenesis. Part of a complex which catalyzes pseudouridylation of rRNA. This involves the isomerization of uridine such that the ribose is subsequently attached to C5, instead of the normal N1. Pseudouridine ("psi") residues may serve to stabilize the conformation of rRNAs.</text>
</comment>
<dbReference type="GO" id="GO:0001522">
    <property type="term" value="P:pseudouridine synthesis"/>
    <property type="evidence" value="ECO:0007669"/>
    <property type="project" value="InterPro"/>
</dbReference>
<keyword evidence="1" id="KW-0690">Ribosome biogenesis</keyword>
<keyword evidence="3" id="KW-1185">Reference proteome</keyword>
<evidence type="ECO:0000256" key="1">
    <source>
        <dbReference type="RuleBase" id="RU364004"/>
    </source>
</evidence>
<dbReference type="SUPFAM" id="SSF50447">
    <property type="entry name" value="Translation proteins"/>
    <property type="match status" value="1"/>
</dbReference>
<keyword evidence="1" id="KW-0539">Nucleus</keyword>
<comment type="subunit">
    <text evidence="1">Component of the small nucleolar ribonucleoprotein particles containing H/ACA-type snoRNAs (H/ACA snoRNPs).</text>
</comment>
<dbReference type="EMBL" id="FO082265">
    <property type="protein sequence ID" value="CCO19676.1"/>
    <property type="molecule type" value="Genomic_DNA"/>
</dbReference>
<dbReference type="Pfam" id="PF04410">
    <property type="entry name" value="Gar1"/>
    <property type="match status" value="1"/>
</dbReference>
<protein>
    <recommendedName>
        <fullName evidence="1">H/ACA ribonucleoprotein complex subunit</fullName>
    </recommendedName>
</protein>